<dbReference type="Proteomes" id="UP001596002">
    <property type="component" value="Unassembled WGS sequence"/>
</dbReference>
<accession>A0ABV9Q6Z8</accession>
<proteinExistence type="predicted"/>
<dbReference type="EMBL" id="JBHSHC010000153">
    <property type="protein sequence ID" value="MFC4769975.1"/>
    <property type="molecule type" value="Genomic_DNA"/>
</dbReference>
<comment type="caution">
    <text evidence="1">The sequence shown here is derived from an EMBL/GenBank/DDBJ whole genome shotgun (WGS) entry which is preliminary data.</text>
</comment>
<gene>
    <name evidence="1" type="ORF">ACFO8Q_22065</name>
</gene>
<organism evidence="1 2">
    <name type="scientific">Effusibacillus consociatus</name>
    <dbReference type="NCBI Taxonomy" id="1117041"/>
    <lineage>
        <taxon>Bacteria</taxon>
        <taxon>Bacillati</taxon>
        <taxon>Bacillota</taxon>
        <taxon>Bacilli</taxon>
        <taxon>Bacillales</taxon>
        <taxon>Alicyclobacillaceae</taxon>
        <taxon>Effusibacillus</taxon>
    </lineage>
</organism>
<protein>
    <recommendedName>
        <fullName evidence="3">Sugar phosphate isomerase/epimerase</fullName>
    </recommendedName>
</protein>
<evidence type="ECO:0000313" key="1">
    <source>
        <dbReference type="EMBL" id="MFC4769975.1"/>
    </source>
</evidence>
<evidence type="ECO:0000313" key="2">
    <source>
        <dbReference type="Proteomes" id="UP001596002"/>
    </source>
</evidence>
<name>A0ABV9Q6Z8_9BACL</name>
<evidence type="ECO:0008006" key="3">
    <source>
        <dbReference type="Google" id="ProtNLM"/>
    </source>
</evidence>
<keyword evidence="2" id="KW-1185">Reference proteome</keyword>
<sequence>MEDTPERSFTEIGTGRMDIDSIIRTSEVVGATWLLVEQDVCKRSALESVAVSYRNLKTKGYT</sequence>
<reference evidence="2" key="1">
    <citation type="journal article" date="2019" name="Int. J. Syst. Evol. Microbiol.">
        <title>The Global Catalogue of Microorganisms (GCM) 10K type strain sequencing project: providing services to taxonomists for standard genome sequencing and annotation.</title>
        <authorList>
            <consortium name="The Broad Institute Genomics Platform"/>
            <consortium name="The Broad Institute Genome Sequencing Center for Infectious Disease"/>
            <person name="Wu L."/>
            <person name="Ma J."/>
        </authorList>
    </citation>
    <scope>NUCLEOTIDE SEQUENCE [LARGE SCALE GENOMIC DNA]</scope>
    <source>
        <strain evidence="2">WYCCWR 12678</strain>
    </source>
</reference>
<dbReference type="Gene3D" id="3.20.20.150">
    <property type="entry name" value="Divalent-metal-dependent TIM barrel enzymes"/>
    <property type="match status" value="1"/>
</dbReference>